<accession>A0AAV9JW87</accession>
<keyword evidence="2" id="KW-1185">Reference proteome</keyword>
<proteinExistence type="predicted"/>
<name>A0AAV9JW87_9PEZI</name>
<dbReference type="Proteomes" id="UP001324427">
    <property type="component" value="Unassembled WGS sequence"/>
</dbReference>
<sequence length="342" mass="39270">MSGHTGMTNPRNLFDEHDSYWRIDDWSQREQQQRAMEDMTVLRKDLSQYCSKDHSNQSRAELITLLKRSDHRLLCYVHCSVKELKQFIRDRRIDNNITSGLSHVTSGGPLRNGLYTILERADAMPDFHGFLKLPPELRKEIYSYYIAGFQEQVLHAPTMPPLARLNRTIREEVLPMFFEQCTFEMQFTQTARPAMRFSRSSVEPVHVRPETALFFSMMARADLARIRKLRICVKSYEDHTTQRVATPLELYILTCDVVLPKEGNNAIIKCVYKLGDPLPPLMDTNSMLGHAIATNTASEVAQALQRLTSGKDGAVECMGWRGIQALTRAVERAWGVSMRFIV</sequence>
<gene>
    <name evidence="1" type="ORF">LTR36_005088</name>
</gene>
<evidence type="ECO:0000313" key="2">
    <source>
        <dbReference type="Proteomes" id="UP001324427"/>
    </source>
</evidence>
<dbReference type="AlphaFoldDB" id="A0AAV9JW87"/>
<protein>
    <submittedName>
        <fullName evidence="1">Uncharacterized protein</fullName>
    </submittedName>
</protein>
<evidence type="ECO:0000313" key="1">
    <source>
        <dbReference type="EMBL" id="KAK4549787.1"/>
    </source>
</evidence>
<organism evidence="1 2">
    <name type="scientific">Oleoguttula mirabilis</name>
    <dbReference type="NCBI Taxonomy" id="1507867"/>
    <lineage>
        <taxon>Eukaryota</taxon>
        <taxon>Fungi</taxon>
        <taxon>Dikarya</taxon>
        <taxon>Ascomycota</taxon>
        <taxon>Pezizomycotina</taxon>
        <taxon>Dothideomycetes</taxon>
        <taxon>Dothideomycetidae</taxon>
        <taxon>Mycosphaerellales</taxon>
        <taxon>Teratosphaeriaceae</taxon>
        <taxon>Oleoguttula</taxon>
    </lineage>
</organism>
<comment type="caution">
    <text evidence="1">The sequence shown here is derived from an EMBL/GenBank/DDBJ whole genome shotgun (WGS) entry which is preliminary data.</text>
</comment>
<dbReference type="EMBL" id="JAVFHQ010000003">
    <property type="protein sequence ID" value="KAK4549787.1"/>
    <property type="molecule type" value="Genomic_DNA"/>
</dbReference>
<reference evidence="1 2" key="1">
    <citation type="submission" date="2021-11" db="EMBL/GenBank/DDBJ databases">
        <title>Black yeast isolated from Biological Soil Crust.</title>
        <authorList>
            <person name="Kurbessoian T."/>
        </authorList>
    </citation>
    <scope>NUCLEOTIDE SEQUENCE [LARGE SCALE GENOMIC DNA]</scope>
    <source>
        <strain evidence="1 2">CCFEE 5522</strain>
    </source>
</reference>